<dbReference type="Gene3D" id="2.60.40.340">
    <property type="entry name" value="Rel homology domain (RHD), DNA-binding domain"/>
    <property type="match status" value="1"/>
</dbReference>
<dbReference type="GO" id="GO:0033554">
    <property type="term" value="P:cellular response to stress"/>
    <property type="evidence" value="ECO:0007669"/>
    <property type="project" value="TreeGrafter"/>
</dbReference>
<dbReference type="GO" id="GO:0005634">
    <property type="term" value="C:nucleus"/>
    <property type="evidence" value="ECO:0007669"/>
    <property type="project" value="TreeGrafter"/>
</dbReference>
<name>A0A8C6WGC5_9GOBI</name>
<dbReference type="InterPro" id="IPR011539">
    <property type="entry name" value="RHD_DNA_bind_dom"/>
</dbReference>
<evidence type="ECO:0000259" key="2">
    <source>
        <dbReference type="PROSITE" id="PS50254"/>
    </source>
</evidence>
<dbReference type="GO" id="GO:0034097">
    <property type="term" value="P:response to cytokine"/>
    <property type="evidence" value="ECO:0007669"/>
    <property type="project" value="TreeGrafter"/>
</dbReference>
<keyword evidence="4" id="KW-1185">Reference proteome</keyword>
<dbReference type="Pfam" id="PF00554">
    <property type="entry name" value="RHD_DNA_bind"/>
    <property type="match status" value="1"/>
</dbReference>
<sequence>RNEAFKYLLPPEVQIFEQPKQRGMRFRYAVEGRSAGSIPGERSSENNRTPLRPIQYTGTTPLYRYHPFIQVPPPLYRYHPHLYRYHPFIQVPPPLYRYHPALYRYPPYVPPTFIQVRTTLYRYHPLYSTTLYTGPP</sequence>
<dbReference type="GO" id="GO:0045944">
    <property type="term" value="P:positive regulation of transcription by RNA polymerase II"/>
    <property type="evidence" value="ECO:0007669"/>
    <property type="project" value="TreeGrafter"/>
</dbReference>
<reference evidence="3" key="2">
    <citation type="submission" date="2025-09" db="UniProtKB">
        <authorList>
            <consortium name="Ensembl"/>
        </authorList>
    </citation>
    <scope>IDENTIFICATION</scope>
</reference>
<dbReference type="GO" id="GO:0006954">
    <property type="term" value="P:inflammatory response"/>
    <property type="evidence" value="ECO:0007669"/>
    <property type="project" value="TreeGrafter"/>
</dbReference>
<organism evidence="3 4">
    <name type="scientific">Neogobius melanostomus</name>
    <name type="common">round goby</name>
    <dbReference type="NCBI Taxonomy" id="47308"/>
    <lineage>
        <taxon>Eukaryota</taxon>
        <taxon>Metazoa</taxon>
        <taxon>Chordata</taxon>
        <taxon>Craniata</taxon>
        <taxon>Vertebrata</taxon>
        <taxon>Euteleostomi</taxon>
        <taxon>Actinopterygii</taxon>
        <taxon>Neopterygii</taxon>
        <taxon>Teleostei</taxon>
        <taxon>Neoteleostei</taxon>
        <taxon>Acanthomorphata</taxon>
        <taxon>Gobiaria</taxon>
        <taxon>Gobiiformes</taxon>
        <taxon>Gobioidei</taxon>
        <taxon>Gobiidae</taxon>
        <taxon>Benthophilinae</taxon>
        <taxon>Neogobiini</taxon>
        <taxon>Neogobius</taxon>
    </lineage>
</organism>
<evidence type="ECO:0000256" key="1">
    <source>
        <dbReference type="SAM" id="MobiDB-lite"/>
    </source>
</evidence>
<dbReference type="GO" id="GO:0045087">
    <property type="term" value="P:innate immune response"/>
    <property type="evidence" value="ECO:0007669"/>
    <property type="project" value="TreeGrafter"/>
</dbReference>
<evidence type="ECO:0000313" key="4">
    <source>
        <dbReference type="Proteomes" id="UP000694523"/>
    </source>
</evidence>
<dbReference type="GO" id="GO:0038061">
    <property type="term" value="P:non-canonical NF-kappaB signal transduction"/>
    <property type="evidence" value="ECO:0007669"/>
    <property type="project" value="TreeGrafter"/>
</dbReference>
<reference evidence="3" key="1">
    <citation type="submission" date="2025-08" db="UniProtKB">
        <authorList>
            <consortium name="Ensembl"/>
        </authorList>
    </citation>
    <scope>IDENTIFICATION</scope>
</reference>
<feature type="region of interest" description="Disordered" evidence="1">
    <location>
        <begin position="33"/>
        <end position="53"/>
    </location>
</feature>
<dbReference type="SUPFAM" id="SSF49417">
    <property type="entry name" value="p53-like transcription factors"/>
    <property type="match status" value="1"/>
</dbReference>
<accession>A0A8C6WGC5</accession>
<dbReference type="GO" id="GO:0000981">
    <property type="term" value="F:DNA-binding transcription factor activity, RNA polymerase II-specific"/>
    <property type="evidence" value="ECO:0007669"/>
    <property type="project" value="TreeGrafter"/>
</dbReference>
<dbReference type="InterPro" id="IPR037059">
    <property type="entry name" value="RHD_DNA_bind_dom_sf"/>
</dbReference>
<dbReference type="InterPro" id="IPR000451">
    <property type="entry name" value="NFkB/Dor"/>
</dbReference>
<dbReference type="GO" id="GO:0000978">
    <property type="term" value="F:RNA polymerase II cis-regulatory region sequence-specific DNA binding"/>
    <property type="evidence" value="ECO:0007669"/>
    <property type="project" value="TreeGrafter"/>
</dbReference>
<evidence type="ECO:0000313" key="3">
    <source>
        <dbReference type="Ensembl" id="ENSNMLP00000005318.1"/>
    </source>
</evidence>
<dbReference type="GO" id="GO:0007249">
    <property type="term" value="P:canonical NF-kappaB signal transduction"/>
    <property type="evidence" value="ECO:0007669"/>
    <property type="project" value="TreeGrafter"/>
</dbReference>
<proteinExistence type="predicted"/>
<dbReference type="Proteomes" id="UP000694523">
    <property type="component" value="Unplaced"/>
</dbReference>
<dbReference type="GO" id="GO:0005737">
    <property type="term" value="C:cytoplasm"/>
    <property type="evidence" value="ECO:0007669"/>
    <property type="project" value="InterPro"/>
</dbReference>
<dbReference type="AlphaFoldDB" id="A0A8C6WGC5"/>
<dbReference type="PANTHER" id="PTHR24169">
    <property type="entry name" value="NUCLEAR FACTOR NF-KAPPA-B PROTEIN"/>
    <property type="match status" value="1"/>
</dbReference>
<protein>
    <recommendedName>
        <fullName evidence="2">RHD domain-containing protein</fullName>
    </recommendedName>
</protein>
<dbReference type="Ensembl" id="ENSNMLT00000006115.1">
    <property type="protein sequence ID" value="ENSNMLP00000005318.1"/>
    <property type="gene ID" value="ENSNMLG00000003900.1"/>
</dbReference>
<dbReference type="PROSITE" id="PS50254">
    <property type="entry name" value="REL_2"/>
    <property type="match status" value="1"/>
</dbReference>
<feature type="domain" description="RHD" evidence="2">
    <location>
        <begin position="11"/>
        <end position="71"/>
    </location>
</feature>
<dbReference type="InterPro" id="IPR008967">
    <property type="entry name" value="p53-like_TF_DNA-bd_sf"/>
</dbReference>
<dbReference type="PANTHER" id="PTHR24169:SF4">
    <property type="entry name" value="PROTO-ONCOGENE C-REL"/>
    <property type="match status" value="1"/>
</dbReference>